<accession>A0AAE0K786</accession>
<reference evidence="3" key="2">
    <citation type="submission" date="2023-06" db="EMBL/GenBank/DDBJ databases">
        <authorList>
            <consortium name="Lawrence Berkeley National Laboratory"/>
            <person name="Haridas S."/>
            <person name="Hensen N."/>
            <person name="Bonometti L."/>
            <person name="Westerberg I."/>
            <person name="Brannstrom I.O."/>
            <person name="Guillou S."/>
            <person name="Cros-Aarteil S."/>
            <person name="Calhoun S."/>
            <person name="Kuo A."/>
            <person name="Mondo S."/>
            <person name="Pangilinan J."/>
            <person name="Riley R."/>
            <person name="LaButti K."/>
            <person name="Andreopoulos B."/>
            <person name="Lipzen A."/>
            <person name="Chen C."/>
            <person name="Yanf M."/>
            <person name="Daum C."/>
            <person name="Ng V."/>
            <person name="Clum A."/>
            <person name="Steindorff A."/>
            <person name="Ohm R."/>
            <person name="Martin F."/>
            <person name="Silar P."/>
            <person name="Natvig D."/>
            <person name="Lalanne C."/>
            <person name="Gautier V."/>
            <person name="Ament-velasquez S.L."/>
            <person name="Kruys A."/>
            <person name="Hutchinson M.I."/>
            <person name="Powell A.J."/>
            <person name="Barry K."/>
            <person name="Miller A.N."/>
            <person name="Grigoriev I.V."/>
            <person name="Debuchy R."/>
            <person name="Gladieux P."/>
            <person name="Thoren M.H."/>
            <person name="Johannesson H."/>
        </authorList>
    </citation>
    <scope>NUCLEOTIDE SEQUENCE</scope>
    <source>
        <strain evidence="3">CBS 232.78</strain>
    </source>
</reference>
<evidence type="ECO:0000256" key="1">
    <source>
        <dbReference type="SAM" id="MobiDB-lite"/>
    </source>
</evidence>
<comment type="caution">
    <text evidence="3">The sequence shown here is derived from an EMBL/GenBank/DDBJ whole genome shotgun (WGS) entry which is preliminary data.</text>
</comment>
<dbReference type="GO" id="GO:0005524">
    <property type="term" value="F:ATP binding"/>
    <property type="evidence" value="ECO:0007669"/>
    <property type="project" value="InterPro"/>
</dbReference>
<dbReference type="InterPro" id="IPR056599">
    <property type="entry name" value="AAA_lid_fung"/>
</dbReference>
<evidence type="ECO:0000313" key="4">
    <source>
        <dbReference type="Proteomes" id="UP001285441"/>
    </source>
</evidence>
<evidence type="ECO:0000259" key="2">
    <source>
        <dbReference type="SMART" id="SM00382"/>
    </source>
</evidence>
<organism evidence="3 4">
    <name type="scientific">Podospora didyma</name>
    <dbReference type="NCBI Taxonomy" id="330526"/>
    <lineage>
        <taxon>Eukaryota</taxon>
        <taxon>Fungi</taxon>
        <taxon>Dikarya</taxon>
        <taxon>Ascomycota</taxon>
        <taxon>Pezizomycotina</taxon>
        <taxon>Sordariomycetes</taxon>
        <taxon>Sordariomycetidae</taxon>
        <taxon>Sordariales</taxon>
        <taxon>Podosporaceae</taxon>
        <taxon>Podospora</taxon>
    </lineage>
</organism>
<protein>
    <submittedName>
        <fullName evidence="3">AAA family ATPase</fullName>
    </submittedName>
</protein>
<gene>
    <name evidence="3" type="ORF">B0H63DRAFT_487326</name>
</gene>
<dbReference type="Pfam" id="PF23232">
    <property type="entry name" value="AAA_lid_13"/>
    <property type="match status" value="1"/>
</dbReference>
<feature type="compositionally biased region" description="Basic and acidic residues" evidence="1">
    <location>
        <begin position="35"/>
        <end position="53"/>
    </location>
</feature>
<dbReference type="EMBL" id="JAULSW010000009">
    <property type="protein sequence ID" value="KAK3370625.1"/>
    <property type="molecule type" value="Genomic_DNA"/>
</dbReference>
<dbReference type="GO" id="GO:0016887">
    <property type="term" value="F:ATP hydrolysis activity"/>
    <property type="evidence" value="ECO:0007669"/>
    <property type="project" value="InterPro"/>
</dbReference>
<dbReference type="InterPro" id="IPR003959">
    <property type="entry name" value="ATPase_AAA_core"/>
</dbReference>
<feature type="region of interest" description="Disordered" evidence="1">
    <location>
        <begin position="1"/>
        <end position="53"/>
    </location>
</feature>
<sequence>MNTRRGPPHPPPPMMMRPRHHMHPPIGEPDDDEQKEMTGHLSDEAKARRAELEKAPMQAELKYLEKRYTKKGRLYVTEPKEDEDLPDQSINWHEKFVLCVTRLYDPQNRYVTQTSLQVNSPALRNLLRDVVGYYPGQSFHTSAITIDFPAHCLYFCRNKLRAVLDEQEPGSDLAAHLPILLEFINEQHKDAIKEGDNFRAEGLMSYEHLWTIFEPESLVYATRIGQPRIYKLNSFQYVDNQCAALELNVDYVDYDGTNFGKRSETLRIPKFKGTAPIAGLPVMPLSFHPDPERVSRRVIARGRRWEKLSGQTFCEYKGVAREYVGTHENGDRQENKFNIEGRVMVDTHTYHRIEADQAFFVERPFPAVGEDATPERPNSRKRRRSVDSEYESDSDSDSEAEDWNLVPEEDVPKRVLAPLTDDQCLLATSAVRGFSFTEKKFLEFSVDQLRDVEWNSESFEQLVLPNQQKELVQALVAEHTQRTTTTNAGKGLEDIVKGKGLGLVLVLHGPPGVGKTLTAECVAEFSKRPLYTVSSGDLGMTAHTLDEKLTRTLDLASTWNAVLLIDEADVFLERRSLHDMDRNALVSIFLRTLEYYSGILFMTTNRVRTFDDAFKSRIHVPLKYEDLPTESRLKVWKNFLGKLEGEDGGVDIDEAGYRSLAEGRLNGRQIKNIVRTAKSLANYKRRRLDHDQLKQVMDIQMTFEAEMNGDDDVDVVEH</sequence>
<dbReference type="InterPro" id="IPR054289">
    <property type="entry name" value="DUF7025"/>
</dbReference>
<dbReference type="SUPFAM" id="SSF52540">
    <property type="entry name" value="P-loop containing nucleoside triphosphate hydrolases"/>
    <property type="match status" value="1"/>
</dbReference>
<feature type="region of interest" description="Disordered" evidence="1">
    <location>
        <begin position="368"/>
        <end position="406"/>
    </location>
</feature>
<dbReference type="PANTHER" id="PTHR46411:SF2">
    <property type="entry name" value="AAA+ ATPASE DOMAIN-CONTAINING PROTEIN"/>
    <property type="match status" value="1"/>
</dbReference>
<feature type="domain" description="AAA+ ATPase" evidence="2">
    <location>
        <begin position="501"/>
        <end position="626"/>
    </location>
</feature>
<name>A0AAE0K786_9PEZI</name>
<keyword evidence="4" id="KW-1185">Reference proteome</keyword>
<feature type="compositionally biased region" description="Acidic residues" evidence="1">
    <location>
        <begin position="388"/>
        <end position="402"/>
    </location>
</feature>
<dbReference type="InterPro" id="IPR003593">
    <property type="entry name" value="AAA+_ATPase"/>
</dbReference>
<dbReference type="Proteomes" id="UP001285441">
    <property type="component" value="Unassembled WGS sequence"/>
</dbReference>
<dbReference type="AlphaFoldDB" id="A0AAE0K786"/>
<dbReference type="InterPro" id="IPR027417">
    <property type="entry name" value="P-loop_NTPase"/>
</dbReference>
<proteinExistence type="predicted"/>
<reference evidence="3" key="1">
    <citation type="journal article" date="2023" name="Mol. Phylogenet. Evol.">
        <title>Genome-scale phylogeny and comparative genomics of the fungal order Sordariales.</title>
        <authorList>
            <person name="Hensen N."/>
            <person name="Bonometti L."/>
            <person name="Westerberg I."/>
            <person name="Brannstrom I.O."/>
            <person name="Guillou S."/>
            <person name="Cros-Aarteil S."/>
            <person name="Calhoun S."/>
            <person name="Haridas S."/>
            <person name="Kuo A."/>
            <person name="Mondo S."/>
            <person name="Pangilinan J."/>
            <person name="Riley R."/>
            <person name="LaButti K."/>
            <person name="Andreopoulos B."/>
            <person name="Lipzen A."/>
            <person name="Chen C."/>
            <person name="Yan M."/>
            <person name="Daum C."/>
            <person name="Ng V."/>
            <person name="Clum A."/>
            <person name="Steindorff A."/>
            <person name="Ohm R.A."/>
            <person name="Martin F."/>
            <person name="Silar P."/>
            <person name="Natvig D.O."/>
            <person name="Lalanne C."/>
            <person name="Gautier V."/>
            <person name="Ament-Velasquez S.L."/>
            <person name="Kruys A."/>
            <person name="Hutchinson M.I."/>
            <person name="Powell A.J."/>
            <person name="Barry K."/>
            <person name="Miller A.N."/>
            <person name="Grigoriev I.V."/>
            <person name="Debuchy R."/>
            <person name="Gladieux P."/>
            <person name="Hiltunen Thoren M."/>
            <person name="Johannesson H."/>
        </authorList>
    </citation>
    <scope>NUCLEOTIDE SEQUENCE</scope>
    <source>
        <strain evidence="3">CBS 232.78</strain>
    </source>
</reference>
<dbReference type="Pfam" id="PF00004">
    <property type="entry name" value="AAA"/>
    <property type="match status" value="1"/>
</dbReference>
<dbReference type="Gene3D" id="3.40.50.300">
    <property type="entry name" value="P-loop containing nucleotide triphosphate hydrolases"/>
    <property type="match status" value="1"/>
</dbReference>
<dbReference type="SMART" id="SM00382">
    <property type="entry name" value="AAA"/>
    <property type="match status" value="1"/>
</dbReference>
<evidence type="ECO:0000313" key="3">
    <source>
        <dbReference type="EMBL" id="KAK3370625.1"/>
    </source>
</evidence>
<dbReference type="PANTHER" id="PTHR46411">
    <property type="entry name" value="FAMILY ATPASE, PUTATIVE-RELATED"/>
    <property type="match status" value="1"/>
</dbReference>
<dbReference type="Pfam" id="PF22942">
    <property type="entry name" value="DUF7025"/>
    <property type="match status" value="1"/>
</dbReference>
<dbReference type="CDD" id="cd19481">
    <property type="entry name" value="RecA-like_protease"/>
    <property type="match status" value="1"/>
</dbReference>